<reference evidence="5" key="1">
    <citation type="submission" date="2025-08" db="UniProtKB">
        <authorList>
            <consortium name="RefSeq"/>
        </authorList>
    </citation>
    <scope>IDENTIFICATION</scope>
    <source>
        <tissue evidence="5">Whole larvae</tissue>
    </source>
</reference>
<dbReference type="SUPFAM" id="SSF52058">
    <property type="entry name" value="L domain-like"/>
    <property type="match status" value="1"/>
</dbReference>
<dbReference type="AlphaFoldDB" id="A0A6J1WI50"/>
<sequence>MTSLLWGLFSMPIILVIVCAEPNCMTHNDLQNNMICSPGSSDYILERGLVSDNNRTIGISLKACRIIDINKESFHSLSSLEDLDLSLNSISNLRLEIFDGAPKLMSLNLSYNLLTAIPLGFFNQTPNIELLDLRGNKINILEEGFLDPLKKLKHLDLASNLLIGKQLSPYIFNINRHIKFIDFSRNEMSDTSELLTHAFQEMNILNLDRCFLTGLPNFALRHNMRTMKQLIMSTNQINNLDNSTAFVNLDNLEILNLAHNKIDSIVGNIFVPLKKVKIIVLRNNKLKSIPDNLFRDLPELANLDLSHNLIDFIPVNAFRGAPLKNLNLSDNKFTYLTDNFCLELRNSGGKLKKIFFNDNPWQCACLFDFLAEVKRMGISYNAVKYNGKTQVCVTEQFSCQRQQNVNAMYVKLYNNLINHKQQ</sequence>
<dbReference type="Gene3D" id="3.80.10.10">
    <property type="entry name" value="Ribonuclease Inhibitor"/>
    <property type="match status" value="2"/>
</dbReference>
<dbReference type="KEGG" id="gmw:113514216"/>
<keyword evidence="1" id="KW-0433">Leucine-rich repeat</keyword>
<feature type="chain" id="PRO_5047317119" evidence="3">
    <location>
        <begin position="21"/>
        <end position="422"/>
    </location>
</feature>
<dbReference type="PRINTS" id="PR00019">
    <property type="entry name" value="LEURICHRPT"/>
</dbReference>
<evidence type="ECO:0000313" key="4">
    <source>
        <dbReference type="Proteomes" id="UP001652740"/>
    </source>
</evidence>
<feature type="signal peptide" evidence="3">
    <location>
        <begin position="1"/>
        <end position="20"/>
    </location>
</feature>
<dbReference type="GeneID" id="113514216"/>
<evidence type="ECO:0000256" key="2">
    <source>
        <dbReference type="ARBA" id="ARBA00022737"/>
    </source>
</evidence>
<keyword evidence="2" id="KW-0677">Repeat</keyword>
<dbReference type="SMART" id="SM00369">
    <property type="entry name" value="LRR_TYP"/>
    <property type="match status" value="9"/>
</dbReference>
<keyword evidence="3" id="KW-0732">Signal</keyword>
<proteinExistence type="predicted"/>
<dbReference type="InterPro" id="IPR003591">
    <property type="entry name" value="Leu-rich_rpt_typical-subtyp"/>
</dbReference>
<protein>
    <submittedName>
        <fullName evidence="5">Leucine-rich repeat-containing protein 15-like</fullName>
    </submittedName>
</protein>
<dbReference type="InParanoid" id="A0A6J1WI50"/>
<evidence type="ECO:0000313" key="5">
    <source>
        <dbReference type="RefSeq" id="XP_026754034.2"/>
    </source>
</evidence>
<dbReference type="RefSeq" id="XP_026754034.2">
    <property type="nucleotide sequence ID" value="XM_026898233.3"/>
</dbReference>
<dbReference type="Proteomes" id="UP001652740">
    <property type="component" value="Unplaced"/>
</dbReference>
<keyword evidence="4" id="KW-1185">Reference proteome</keyword>
<accession>A0A6J1WI50</accession>
<dbReference type="PANTHER" id="PTHR24366">
    <property type="entry name" value="IG(IMMUNOGLOBULIN) AND LRR(LEUCINE RICH REPEAT) DOMAINS"/>
    <property type="match status" value="1"/>
</dbReference>
<dbReference type="Pfam" id="PF13855">
    <property type="entry name" value="LRR_8"/>
    <property type="match status" value="2"/>
</dbReference>
<organism evidence="4 5">
    <name type="scientific">Galleria mellonella</name>
    <name type="common">Greater wax moth</name>
    <dbReference type="NCBI Taxonomy" id="7137"/>
    <lineage>
        <taxon>Eukaryota</taxon>
        <taxon>Metazoa</taxon>
        <taxon>Ecdysozoa</taxon>
        <taxon>Arthropoda</taxon>
        <taxon>Hexapoda</taxon>
        <taxon>Insecta</taxon>
        <taxon>Pterygota</taxon>
        <taxon>Neoptera</taxon>
        <taxon>Endopterygota</taxon>
        <taxon>Lepidoptera</taxon>
        <taxon>Glossata</taxon>
        <taxon>Ditrysia</taxon>
        <taxon>Pyraloidea</taxon>
        <taxon>Pyralidae</taxon>
        <taxon>Galleriinae</taxon>
        <taxon>Galleria</taxon>
    </lineage>
</organism>
<name>A0A6J1WI50_GALME</name>
<dbReference type="PROSITE" id="PS51450">
    <property type="entry name" value="LRR"/>
    <property type="match status" value="1"/>
</dbReference>
<evidence type="ECO:0000256" key="1">
    <source>
        <dbReference type="ARBA" id="ARBA00022614"/>
    </source>
</evidence>
<dbReference type="PANTHER" id="PTHR24366:SF96">
    <property type="entry name" value="LEUCINE RICH REPEAT CONTAINING 53"/>
    <property type="match status" value="1"/>
</dbReference>
<dbReference type="InterPro" id="IPR032675">
    <property type="entry name" value="LRR_dom_sf"/>
</dbReference>
<evidence type="ECO:0000256" key="3">
    <source>
        <dbReference type="SAM" id="SignalP"/>
    </source>
</evidence>
<dbReference type="InterPro" id="IPR001611">
    <property type="entry name" value="Leu-rich_rpt"/>
</dbReference>
<gene>
    <name evidence="5" type="primary">LOC113514216</name>
</gene>